<keyword evidence="1" id="KW-1133">Transmembrane helix</keyword>
<dbReference type="Pfam" id="PF16344">
    <property type="entry name" value="FecR_C"/>
    <property type="match status" value="1"/>
</dbReference>
<keyword evidence="1" id="KW-0812">Transmembrane</keyword>
<comment type="caution">
    <text evidence="4">The sequence shown here is derived from an EMBL/GenBank/DDBJ whole genome shotgun (WGS) entry which is preliminary data.</text>
</comment>
<evidence type="ECO:0000256" key="1">
    <source>
        <dbReference type="SAM" id="Phobius"/>
    </source>
</evidence>
<dbReference type="InterPro" id="IPR012373">
    <property type="entry name" value="Ferrdict_sens_TM"/>
</dbReference>
<feature type="domain" description="FecR protein" evidence="2">
    <location>
        <begin position="172"/>
        <end position="276"/>
    </location>
</feature>
<dbReference type="Gene3D" id="3.55.50.30">
    <property type="match status" value="1"/>
</dbReference>
<dbReference type="Proteomes" id="UP000016584">
    <property type="component" value="Unassembled WGS sequence"/>
</dbReference>
<evidence type="ECO:0000313" key="5">
    <source>
        <dbReference type="Proteomes" id="UP000016584"/>
    </source>
</evidence>
<dbReference type="EMBL" id="ATDL01000015">
    <property type="protein sequence ID" value="ERJ58695.1"/>
    <property type="molecule type" value="Genomic_DNA"/>
</dbReference>
<sequence length="390" mass="44512">MEPQKLDRIIDLLFKHKMGGLSDAEQKELHHWMDENPASKHLVEELGDEALFAKVLMQYNRFDEHSALAKFKNEVIHKKKARFLSLWKYAAAAVIILLGIAIGVRRLDFPAWNSNGGEQHAIVPGSSKAALVLENGERIELLQSQEGIVFSDSIYYRDGMAVTKPHPAQWVTVVTPKGGEYKLTLADGTKVWLNSDTEFKYQIGQMGAERKVFLNGEAYFEVTRQHRTSGAAEADTYIPFLVVSDQQEIKVLGTTFNVMAYHTEHRLETTLLEGKVSIYKRGDKNDLGRLLLPGQQARWSNGLLSVKKVDVEPYVSWKEGRFVFESQKLAEIMRTLERWYDIEVEFEKPKEEILFTGSMDRKSSFKDILDKIGGTKQVSFRIEGRRVIVM</sequence>
<dbReference type="InterPro" id="IPR032508">
    <property type="entry name" value="FecR_C"/>
</dbReference>
<keyword evidence="1" id="KW-0472">Membrane</keyword>
<dbReference type="PANTHER" id="PTHR30273:SF2">
    <property type="entry name" value="PROTEIN FECR"/>
    <property type="match status" value="1"/>
</dbReference>
<dbReference type="GO" id="GO:0016989">
    <property type="term" value="F:sigma factor antagonist activity"/>
    <property type="evidence" value="ECO:0007669"/>
    <property type="project" value="TreeGrafter"/>
</dbReference>
<dbReference type="Gene3D" id="2.60.120.1440">
    <property type="match status" value="1"/>
</dbReference>
<evidence type="ECO:0000259" key="2">
    <source>
        <dbReference type="Pfam" id="PF04773"/>
    </source>
</evidence>
<dbReference type="Pfam" id="PF04773">
    <property type="entry name" value="FecR"/>
    <property type="match status" value="1"/>
</dbReference>
<gene>
    <name evidence="4" type="ORF">M472_07935</name>
</gene>
<dbReference type="eggNOG" id="COG3712">
    <property type="taxonomic scope" value="Bacteria"/>
</dbReference>
<evidence type="ECO:0000313" key="4">
    <source>
        <dbReference type="EMBL" id="ERJ58695.1"/>
    </source>
</evidence>
<keyword evidence="5" id="KW-1185">Reference proteome</keyword>
<protein>
    <recommendedName>
        <fullName evidence="6">FecR protein domain-containing protein</fullName>
    </recommendedName>
</protein>
<feature type="transmembrane region" description="Helical" evidence="1">
    <location>
        <begin position="86"/>
        <end position="104"/>
    </location>
</feature>
<dbReference type="STRING" id="1346330.M472_07935"/>
<dbReference type="AlphaFoldDB" id="U2HTU0"/>
<dbReference type="PANTHER" id="PTHR30273">
    <property type="entry name" value="PERIPLASMIC SIGNAL SENSOR AND SIGMA FACTOR ACTIVATOR FECR-RELATED"/>
    <property type="match status" value="1"/>
</dbReference>
<proteinExistence type="predicted"/>
<dbReference type="PATRIC" id="fig|1346330.5.peg.2020"/>
<evidence type="ECO:0008006" key="6">
    <source>
        <dbReference type="Google" id="ProtNLM"/>
    </source>
</evidence>
<organism evidence="4 5">
    <name type="scientific">Sphingobacterium paucimobilis HER1398</name>
    <dbReference type="NCBI Taxonomy" id="1346330"/>
    <lineage>
        <taxon>Bacteria</taxon>
        <taxon>Pseudomonadati</taxon>
        <taxon>Bacteroidota</taxon>
        <taxon>Sphingobacteriia</taxon>
        <taxon>Sphingobacteriales</taxon>
        <taxon>Sphingobacteriaceae</taxon>
        <taxon>Sphingobacterium</taxon>
    </lineage>
</organism>
<name>U2HTU0_9SPHI</name>
<evidence type="ECO:0000259" key="3">
    <source>
        <dbReference type="Pfam" id="PF16344"/>
    </source>
</evidence>
<feature type="domain" description="Protein FecR C-terminal" evidence="3">
    <location>
        <begin position="321"/>
        <end position="389"/>
    </location>
</feature>
<dbReference type="InterPro" id="IPR006860">
    <property type="entry name" value="FecR"/>
</dbReference>
<accession>U2HTU0</accession>
<reference evidence="4 5" key="1">
    <citation type="journal article" date="2013" name="Genome Announc.">
        <title>The Draft Genome Sequence of Sphingomonas paucimobilis Strain HER1398 (Proteobacteria), Host to the Giant PAU Phage, Indicates That It Is a Member of the Genus Sphingobacterium (Bacteroidetes).</title>
        <authorList>
            <person name="White R.A.III."/>
            <person name="Suttle C.A."/>
        </authorList>
    </citation>
    <scope>NUCLEOTIDE SEQUENCE [LARGE SCALE GENOMIC DNA]</scope>
    <source>
        <strain evidence="4 5">HER1398</strain>
    </source>
</reference>